<evidence type="ECO:0000313" key="2">
    <source>
        <dbReference type="Proteomes" id="UP000078541"/>
    </source>
</evidence>
<evidence type="ECO:0000313" key="1">
    <source>
        <dbReference type="EMBL" id="KYN31008.1"/>
    </source>
</evidence>
<dbReference type="EMBL" id="KQ981993">
    <property type="protein sequence ID" value="KYN31008.1"/>
    <property type="molecule type" value="Genomic_DNA"/>
</dbReference>
<sequence length="54" mass="6313">MTFHRQRSRRSMGGKLLLFTDSTFEEFQELEYDAAGKRNGPLDVAKWRTAFMGQ</sequence>
<reference evidence="1 2" key="1">
    <citation type="submission" date="2016-03" db="EMBL/GenBank/DDBJ databases">
        <title>Trachymyrmex septentrionalis WGS genome.</title>
        <authorList>
            <person name="Nygaard S."/>
            <person name="Hu H."/>
            <person name="Boomsma J."/>
            <person name="Zhang G."/>
        </authorList>
    </citation>
    <scope>NUCLEOTIDE SEQUENCE [LARGE SCALE GENOMIC DNA]</scope>
    <source>
        <strain evidence="1">Tsep2-gDNA-1</strain>
        <tissue evidence="1">Whole body</tissue>
    </source>
</reference>
<dbReference type="AlphaFoldDB" id="A0A195ES02"/>
<dbReference type="Proteomes" id="UP000078541">
    <property type="component" value="Unassembled WGS sequence"/>
</dbReference>
<protein>
    <submittedName>
        <fullName evidence="1">Uncharacterized protein</fullName>
    </submittedName>
</protein>
<gene>
    <name evidence="1" type="ORF">ALC56_14820</name>
</gene>
<proteinExistence type="predicted"/>
<name>A0A195ES02_9HYME</name>
<organism evidence="1 2">
    <name type="scientific">Trachymyrmex septentrionalis</name>
    <dbReference type="NCBI Taxonomy" id="34720"/>
    <lineage>
        <taxon>Eukaryota</taxon>
        <taxon>Metazoa</taxon>
        <taxon>Ecdysozoa</taxon>
        <taxon>Arthropoda</taxon>
        <taxon>Hexapoda</taxon>
        <taxon>Insecta</taxon>
        <taxon>Pterygota</taxon>
        <taxon>Neoptera</taxon>
        <taxon>Endopterygota</taxon>
        <taxon>Hymenoptera</taxon>
        <taxon>Apocrita</taxon>
        <taxon>Aculeata</taxon>
        <taxon>Formicoidea</taxon>
        <taxon>Formicidae</taxon>
        <taxon>Myrmicinae</taxon>
        <taxon>Trachymyrmex</taxon>
    </lineage>
</organism>
<accession>A0A195ES02</accession>
<keyword evidence="2" id="KW-1185">Reference proteome</keyword>